<protein>
    <submittedName>
        <fullName evidence="1">Type II toxin-antitoxin system RelE/ParE family toxin</fullName>
    </submittedName>
</protein>
<organism evidence="1 2">
    <name type="scientific">Acidithiobacillus montserratensis</name>
    <dbReference type="NCBI Taxonomy" id="2729135"/>
    <lineage>
        <taxon>Bacteria</taxon>
        <taxon>Pseudomonadati</taxon>
        <taxon>Pseudomonadota</taxon>
        <taxon>Acidithiobacillia</taxon>
        <taxon>Acidithiobacillales</taxon>
        <taxon>Acidithiobacillaceae</taxon>
        <taxon>Acidithiobacillus</taxon>
    </lineage>
</organism>
<name>A0ACD5HHT3_9PROT</name>
<evidence type="ECO:0000313" key="2">
    <source>
        <dbReference type="Proteomes" id="UP001195965"/>
    </source>
</evidence>
<dbReference type="Proteomes" id="UP001195965">
    <property type="component" value="Chromosome"/>
</dbReference>
<accession>A0ACD5HHT3</accession>
<dbReference type="EMBL" id="CP127526">
    <property type="protein sequence ID" value="XRI74410.1"/>
    <property type="molecule type" value="Genomic_DNA"/>
</dbReference>
<gene>
    <name evidence="1" type="ORF">HHS34_004210</name>
</gene>
<evidence type="ECO:0000313" key="1">
    <source>
        <dbReference type="EMBL" id="XRI74410.1"/>
    </source>
</evidence>
<sequence>MQSTRKVRITPRARDDLKNIGRYTERTWGKAQRNSYLKDIEARFQWLAVNPLMGKHRTDICEGYNSFPEGQHVVFYLIGSSAIDFIGIPHKEMDIISYFMEG</sequence>
<proteinExistence type="predicted"/>
<keyword evidence="2" id="KW-1185">Reference proteome</keyword>
<reference evidence="1 2" key="1">
    <citation type="journal article" date="2021" name="ISME J.">
        <title>Genomic evolution of the class Acidithiobacillia: deep-branching Proteobacteria living in extreme acidic conditions.</title>
        <authorList>
            <person name="Moya-Beltran A."/>
            <person name="Beard S."/>
            <person name="Rojas-Villalobos C."/>
            <person name="Issotta F."/>
            <person name="Gallardo Y."/>
            <person name="Ulloa R."/>
            <person name="Giaveno A."/>
            <person name="Degli Esposti M."/>
            <person name="Johnson D.B."/>
            <person name="Quatrini R."/>
        </authorList>
    </citation>
    <scope>NUCLEOTIDE SEQUENCE [LARGE SCALE GENOMIC DNA]</scope>
    <source>
        <strain evidence="1 2">GG1-14</strain>
    </source>
</reference>